<feature type="signal peptide" evidence="2">
    <location>
        <begin position="1"/>
        <end position="22"/>
    </location>
</feature>
<evidence type="ECO:0000256" key="2">
    <source>
        <dbReference type="SAM" id="SignalP"/>
    </source>
</evidence>
<evidence type="ECO:0000313" key="4">
    <source>
        <dbReference type="WBParaSite" id="ACAC_0000476901-mRNA-1"/>
    </source>
</evidence>
<reference evidence="3" key="1">
    <citation type="submission" date="2012-09" db="EMBL/GenBank/DDBJ databases">
        <authorList>
            <person name="Martin A.A."/>
        </authorList>
    </citation>
    <scope>NUCLEOTIDE SEQUENCE</scope>
</reference>
<feature type="compositionally biased region" description="Basic and acidic residues" evidence="1">
    <location>
        <begin position="131"/>
        <end position="144"/>
    </location>
</feature>
<keyword evidence="2" id="KW-0732">Signal</keyword>
<dbReference type="Proteomes" id="UP000035642">
    <property type="component" value="Unassembled WGS sequence"/>
</dbReference>
<evidence type="ECO:0000313" key="3">
    <source>
        <dbReference type="Proteomes" id="UP000035642"/>
    </source>
</evidence>
<protein>
    <submittedName>
        <fullName evidence="4">Uncharacterized protein</fullName>
    </submittedName>
</protein>
<feature type="region of interest" description="Disordered" evidence="1">
    <location>
        <begin position="72"/>
        <end position="152"/>
    </location>
</feature>
<reference evidence="4" key="2">
    <citation type="submission" date="2017-02" db="UniProtKB">
        <authorList>
            <consortium name="WormBaseParasite"/>
        </authorList>
    </citation>
    <scope>IDENTIFICATION</scope>
</reference>
<dbReference type="WBParaSite" id="ACAC_0000476901-mRNA-1">
    <property type="protein sequence ID" value="ACAC_0000476901-mRNA-1"/>
    <property type="gene ID" value="ACAC_0000476901"/>
</dbReference>
<organism evidence="3 4">
    <name type="scientific">Angiostrongylus cantonensis</name>
    <name type="common">Rat lungworm</name>
    <dbReference type="NCBI Taxonomy" id="6313"/>
    <lineage>
        <taxon>Eukaryota</taxon>
        <taxon>Metazoa</taxon>
        <taxon>Ecdysozoa</taxon>
        <taxon>Nematoda</taxon>
        <taxon>Chromadorea</taxon>
        <taxon>Rhabditida</taxon>
        <taxon>Rhabditina</taxon>
        <taxon>Rhabditomorpha</taxon>
        <taxon>Strongyloidea</taxon>
        <taxon>Metastrongylidae</taxon>
        <taxon>Angiostrongylus</taxon>
    </lineage>
</organism>
<accession>A0A0K0D3X4</accession>
<sequence length="152" mass="16893">MLSVQLVLFIAADFASLFCIAADVIGVDEKSSACHLTHRARKNDKCEDKTLSEENKADLALLHEVENMKQEHSIYENFGPSGGDAEEADNAKKAKSQKSERAPKTAKIVQNLDGDLDVEVTQVEKSTSRKLLPEPKPPLRERRSASISKRCW</sequence>
<feature type="chain" id="PRO_5005326706" evidence="2">
    <location>
        <begin position="23"/>
        <end position="152"/>
    </location>
</feature>
<keyword evidence="3" id="KW-1185">Reference proteome</keyword>
<evidence type="ECO:0000256" key="1">
    <source>
        <dbReference type="SAM" id="MobiDB-lite"/>
    </source>
</evidence>
<dbReference type="AlphaFoldDB" id="A0A0K0D3X4"/>
<feature type="compositionally biased region" description="Basic and acidic residues" evidence="1">
    <location>
        <begin position="89"/>
        <end position="103"/>
    </location>
</feature>
<name>A0A0K0D3X4_ANGCA</name>
<proteinExistence type="predicted"/>